<dbReference type="SUPFAM" id="SSF56935">
    <property type="entry name" value="Porins"/>
    <property type="match status" value="1"/>
</dbReference>
<accession>A0A7W7AJK2</accession>
<sequence>MRVGRVIVGIAAGALVALGAVVAPAFGASERTAAKPVKRSALRSVGGFTPASGDPRLAALLARGGFDPNGFHFTPADTRRDTRAVTVAVRARSIRAADTGRTDLASNSTVVGLAPIAYNLGAAVGWKRFALAGDVTRVDLQGLPGGREGADVAVSYTGNRWSGRVKAAADRPTDGTPKAIAELPSYSVDLGGSYSLTHNLDVTAGLRYRSDRERLTRTDDRRDSQAVYVGTAFRF</sequence>
<comment type="caution">
    <text evidence="1">The sequence shown here is derived from an EMBL/GenBank/DDBJ whole genome shotgun (WGS) entry which is preliminary data.</text>
</comment>
<gene>
    <name evidence="1" type="ORF">GGQ96_002374</name>
</gene>
<dbReference type="AlphaFoldDB" id="A0A7W7AJK2"/>
<organism evidence="1 2">
    <name type="scientific">Sphingomonas abaci</name>
    <dbReference type="NCBI Taxonomy" id="237611"/>
    <lineage>
        <taxon>Bacteria</taxon>
        <taxon>Pseudomonadati</taxon>
        <taxon>Pseudomonadota</taxon>
        <taxon>Alphaproteobacteria</taxon>
        <taxon>Sphingomonadales</taxon>
        <taxon>Sphingomonadaceae</taxon>
        <taxon>Sphingomonas</taxon>
    </lineage>
</organism>
<name>A0A7W7AJK2_9SPHN</name>
<protein>
    <recommendedName>
        <fullName evidence="3">Porin domain-containing protein</fullName>
    </recommendedName>
</protein>
<proteinExistence type="predicted"/>
<reference evidence="1 2" key="1">
    <citation type="submission" date="2020-08" db="EMBL/GenBank/DDBJ databases">
        <title>Genomic Encyclopedia of Type Strains, Phase IV (KMG-IV): sequencing the most valuable type-strain genomes for metagenomic binning, comparative biology and taxonomic classification.</title>
        <authorList>
            <person name="Goeker M."/>
        </authorList>
    </citation>
    <scope>NUCLEOTIDE SEQUENCE [LARGE SCALE GENOMIC DNA]</scope>
    <source>
        <strain evidence="1 2">DSM 15867</strain>
    </source>
</reference>
<dbReference type="EMBL" id="JACHNY010000004">
    <property type="protein sequence ID" value="MBB4618238.1"/>
    <property type="molecule type" value="Genomic_DNA"/>
</dbReference>
<evidence type="ECO:0000313" key="2">
    <source>
        <dbReference type="Proteomes" id="UP000574769"/>
    </source>
</evidence>
<keyword evidence="2" id="KW-1185">Reference proteome</keyword>
<dbReference type="Proteomes" id="UP000574769">
    <property type="component" value="Unassembled WGS sequence"/>
</dbReference>
<dbReference type="RefSeq" id="WP_184114795.1">
    <property type="nucleotide sequence ID" value="NZ_JACHNY010000004.1"/>
</dbReference>
<evidence type="ECO:0000313" key="1">
    <source>
        <dbReference type="EMBL" id="MBB4618238.1"/>
    </source>
</evidence>
<evidence type="ECO:0008006" key="3">
    <source>
        <dbReference type="Google" id="ProtNLM"/>
    </source>
</evidence>